<proteinExistence type="predicted"/>
<evidence type="ECO:0000256" key="3">
    <source>
        <dbReference type="ARBA" id="ARBA00022679"/>
    </source>
</evidence>
<dbReference type="PANTHER" id="PTHR22937:SF175">
    <property type="entry name" value="RING-TYPE E3 UBIQUITIN TRANSFERASE"/>
    <property type="match status" value="1"/>
</dbReference>
<dbReference type="GO" id="GO:0008270">
    <property type="term" value="F:zinc ion binding"/>
    <property type="evidence" value="ECO:0007669"/>
    <property type="project" value="UniProtKB-KW"/>
</dbReference>
<evidence type="ECO:0000256" key="2">
    <source>
        <dbReference type="ARBA" id="ARBA00012483"/>
    </source>
</evidence>
<comment type="catalytic activity">
    <reaction evidence="1">
        <text>S-ubiquitinyl-[E2 ubiquitin-conjugating enzyme]-L-cysteine + [acceptor protein]-L-lysine = [E2 ubiquitin-conjugating enzyme]-L-cysteine + N(6)-ubiquitinyl-[acceptor protein]-L-lysine.</text>
        <dbReference type="EC" id="2.3.2.27"/>
    </reaction>
</comment>
<name>A0AAF0ZVD4_SOLVR</name>
<dbReference type="GO" id="GO:0061630">
    <property type="term" value="F:ubiquitin protein ligase activity"/>
    <property type="evidence" value="ECO:0007669"/>
    <property type="project" value="UniProtKB-EC"/>
</dbReference>
<dbReference type="InterPro" id="IPR045191">
    <property type="entry name" value="MBR1/2-like"/>
</dbReference>
<evidence type="ECO:0000256" key="5">
    <source>
        <dbReference type="ARBA" id="ARBA00022771"/>
    </source>
</evidence>
<keyword evidence="5" id="KW-0863">Zinc-finger</keyword>
<accession>A0AAF0ZVD4</accession>
<keyword evidence="4" id="KW-0479">Metal-binding</keyword>
<protein>
    <recommendedName>
        <fullName evidence="2">RING-type E3 ubiquitin transferase</fullName>
        <ecNumber evidence="2">2.3.2.27</ecNumber>
    </recommendedName>
</protein>
<dbReference type="EMBL" id="CP133621">
    <property type="protein sequence ID" value="WMV51168.1"/>
    <property type="molecule type" value="Genomic_DNA"/>
</dbReference>
<dbReference type="SUPFAM" id="SSF57850">
    <property type="entry name" value="RING/U-box"/>
    <property type="match status" value="1"/>
</dbReference>
<evidence type="ECO:0000313" key="9">
    <source>
        <dbReference type="Proteomes" id="UP001234989"/>
    </source>
</evidence>
<dbReference type="Gene3D" id="3.30.40.10">
    <property type="entry name" value="Zinc/RING finger domain, C3HC4 (zinc finger)"/>
    <property type="match status" value="1"/>
</dbReference>
<gene>
    <name evidence="8" type="ORF">MTR67_044553</name>
</gene>
<sequence>MILSSHDDLSEQYLPHFNFDFDFDYHEGDNMDGQKEEEDGVFQTRIHHVVVPKDGINNSMEAEEICVICHMEVEHEDTVGTLGCGHEYHAGCIKQ</sequence>
<dbReference type="PANTHER" id="PTHR22937">
    <property type="entry name" value="E3 UBIQUITIN-PROTEIN LIGASE RNF165"/>
    <property type="match status" value="1"/>
</dbReference>
<keyword evidence="9" id="KW-1185">Reference proteome</keyword>
<reference evidence="8" key="1">
    <citation type="submission" date="2023-08" db="EMBL/GenBank/DDBJ databases">
        <title>A de novo genome assembly of Solanum verrucosum Schlechtendal, a Mexican diploid species geographically isolated from the other diploid A-genome species in potato relatives.</title>
        <authorList>
            <person name="Hosaka K."/>
        </authorList>
    </citation>
    <scope>NUCLEOTIDE SEQUENCE</scope>
    <source>
        <tissue evidence="8">Young leaves</tissue>
    </source>
</reference>
<organism evidence="8 9">
    <name type="scientific">Solanum verrucosum</name>
    <dbReference type="NCBI Taxonomy" id="315347"/>
    <lineage>
        <taxon>Eukaryota</taxon>
        <taxon>Viridiplantae</taxon>
        <taxon>Streptophyta</taxon>
        <taxon>Embryophyta</taxon>
        <taxon>Tracheophyta</taxon>
        <taxon>Spermatophyta</taxon>
        <taxon>Magnoliopsida</taxon>
        <taxon>eudicotyledons</taxon>
        <taxon>Gunneridae</taxon>
        <taxon>Pentapetalae</taxon>
        <taxon>asterids</taxon>
        <taxon>lamiids</taxon>
        <taxon>Solanales</taxon>
        <taxon>Solanaceae</taxon>
        <taxon>Solanoideae</taxon>
        <taxon>Solaneae</taxon>
        <taxon>Solanum</taxon>
    </lineage>
</organism>
<dbReference type="Proteomes" id="UP001234989">
    <property type="component" value="Chromosome 10"/>
</dbReference>
<keyword evidence="6" id="KW-0833">Ubl conjugation pathway</keyword>
<evidence type="ECO:0000256" key="7">
    <source>
        <dbReference type="ARBA" id="ARBA00022833"/>
    </source>
</evidence>
<dbReference type="InterPro" id="IPR013083">
    <property type="entry name" value="Znf_RING/FYVE/PHD"/>
</dbReference>
<keyword evidence="7" id="KW-0862">Zinc</keyword>
<keyword evidence="3" id="KW-0808">Transferase</keyword>
<dbReference type="GO" id="GO:0005634">
    <property type="term" value="C:nucleus"/>
    <property type="evidence" value="ECO:0007669"/>
    <property type="project" value="TreeGrafter"/>
</dbReference>
<dbReference type="EC" id="2.3.2.27" evidence="2"/>
<evidence type="ECO:0000256" key="4">
    <source>
        <dbReference type="ARBA" id="ARBA00022723"/>
    </source>
</evidence>
<evidence type="ECO:0000256" key="6">
    <source>
        <dbReference type="ARBA" id="ARBA00022786"/>
    </source>
</evidence>
<dbReference type="AlphaFoldDB" id="A0AAF0ZVD4"/>
<evidence type="ECO:0000256" key="1">
    <source>
        <dbReference type="ARBA" id="ARBA00000900"/>
    </source>
</evidence>
<evidence type="ECO:0000313" key="8">
    <source>
        <dbReference type="EMBL" id="WMV51168.1"/>
    </source>
</evidence>